<gene>
    <name evidence="5" type="ORF">YM304_30840</name>
</gene>
<keyword evidence="2" id="KW-0560">Oxidoreductase</keyword>
<dbReference type="SMART" id="SM00822">
    <property type="entry name" value="PKS_KR"/>
    <property type="match status" value="1"/>
</dbReference>
<dbReference type="GO" id="GO:0016491">
    <property type="term" value="F:oxidoreductase activity"/>
    <property type="evidence" value="ECO:0007669"/>
    <property type="project" value="UniProtKB-KW"/>
</dbReference>
<evidence type="ECO:0000256" key="2">
    <source>
        <dbReference type="ARBA" id="ARBA00023002"/>
    </source>
</evidence>
<dbReference type="Pfam" id="PF00106">
    <property type="entry name" value="adh_short"/>
    <property type="match status" value="1"/>
</dbReference>
<dbReference type="OrthoDB" id="286404at2"/>
<dbReference type="RefSeq" id="WP_015442645.1">
    <property type="nucleotide sequence ID" value="NC_020520.1"/>
</dbReference>
<organism evidence="5 6">
    <name type="scientific">Ilumatobacter coccineus (strain NBRC 103263 / KCTC 29153 / YM16-304)</name>
    <dbReference type="NCBI Taxonomy" id="1313172"/>
    <lineage>
        <taxon>Bacteria</taxon>
        <taxon>Bacillati</taxon>
        <taxon>Actinomycetota</taxon>
        <taxon>Acidimicrobiia</taxon>
        <taxon>Acidimicrobiales</taxon>
        <taxon>Ilumatobacteraceae</taxon>
        <taxon>Ilumatobacter</taxon>
    </lineage>
</organism>
<keyword evidence="6" id="KW-1185">Reference proteome</keyword>
<dbReference type="Proteomes" id="UP000011863">
    <property type="component" value="Chromosome"/>
</dbReference>
<reference evidence="5 6" key="1">
    <citation type="journal article" date="2013" name="Int. J. Syst. Evol. Microbiol.">
        <title>Ilumatobacter nonamiense sp. nov. and Ilumatobacter coccineum sp. nov., isolated from seashore sand.</title>
        <authorList>
            <person name="Matsumoto A."/>
            <person name="Kasai H."/>
            <person name="Matsuo Y."/>
            <person name="Shizuri Y."/>
            <person name="Ichikawa N."/>
            <person name="Fujita N."/>
            <person name="Omura S."/>
            <person name="Takahashi Y."/>
        </authorList>
    </citation>
    <scope>NUCLEOTIDE SEQUENCE [LARGE SCALE GENOMIC DNA]</scope>
    <source>
        <strain evidence="6">NBRC 103263 / KCTC 29153 / YM16-304</strain>
    </source>
</reference>
<feature type="domain" description="Ketoreductase" evidence="4">
    <location>
        <begin position="7"/>
        <end position="176"/>
    </location>
</feature>
<evidence type="ECO:0000313" key="6">
    <source>
        <dbReference type="Proteomes" id="UP000011863"/>
    </source>
</evidence>
<dbReference type="EMBL" id="AP012057">
    <property type="protein sequence ID" value="BAN03398.1"/>
    <property type="molecule type" value="Genomic_DNA"/>
</dbReference>
<protein>
    <submittedName>
        <fullName evidence="5">Putative oxidoreductase</fullName>
    </submittedName>
</protein>
<dbReference type="Gene3D" id="3.40.50.720">
    <property type="entry name" value="NAD(P)-binding Rossmann-like Domain"/>
    <property type="match status" value="1"/>
</dbReference>
<dbReference type="PRINTS" id="PR00081">
    <property type="entry name" value="GDHRDH"/>
</dbReference>
<sequence>MLDPSTRTVMISGANRGIGRAVARRLHAAGYRVSVGGRSVDALDEAMSGLDADRVLTHHFDATDPATGAAWIAATVERFGSLDVLVNNAGILDEASLEDLTDDGLDAMWEVNVKAPLRLIQAALPHLRSCGSGRVVNVASLSGVRVAGTFAPGYAMTKHAVMALTEATKQAGWDDGIRAMSLCPGFVSTDMTSEFGIDQETMIDPDDLAELVATTIALPNTASVAQLNVACRLEPHL</sequence>
<dbReference type="PANTHER" id="PTHR44196:SF1">
    <property type="entry name" value="DEHYDROGENASE_REDUCTASE SDR FAMILY MEMBER 7B"/>
    <property type="match status" value="1"/>
</dbReference>
<evidence type="ECO:0000313" key="5">
    <source>
        <dbReference type="EMBL" id="BAN03398.1"/>
    </source>
</evidence>
<dbReference type="InterPro" id="IPR036291">
    <property type="entry name" value="NAD(P)-bd_dom_sf"/>
</dbReference>
<dbReference type="InterPro" id="IPR057326">
    <property type="entry name" value="KR_dom"/>
</dbReference>
<dbReference type="AlphaFoldDB" id="A0A6C7EFK2"/>
<evidence type="ECO:0000256" key="1">
    <source>
        <dbReference type="ARBA" id="ARBA00006484"/>
    </source>
</evidence>
<dbReference type="PRINTS" id="PR00080">
    <property type="entry name" value="SDRFAMILY"/>
</dbReference>
<dbReference type="SUPFAM" id="SSF51735">
    <property type="entry name" value="NAD(P)-binding Rossmann-fold domains"/>
    <property type="match status" value="1"/>
</dbReference>
<dbReference type="InterPro" id="IPR002347">
    <property type="entry name" value="SDR_fam"/>
</dbReference>
<evidence type="ECO:0000256" key="3">
    <source>
        <dbReference type="RuleBase" id="RU000363"/>
    </source>
</evidence>
<dbReference type="GO" id="GO:0016020">
    <property type="term" value="C:membrane"/>
    <property type="evidence" value="ECO:0007669"/>
    <property type="project" value="TreeGrafter"/>
</dbReference>
<dbReference type="PANTHER" id="PTHR44196">
    <property type="entry name" value="DEHYDROGENASE/REDUCTASE SDR FAMILY MEMBER 7B"/>
    <property type="match status" value="1"/>
</dbReference>
<accession>A0A6C7EFK2</accession>
<name>A0A6C7EFK2_ILUCY</name>
<evidence type="ECO:0000259" key="4">
    <source>
        <dbReference type="SMART" id="SM00822"/>
    </source>
</evidence>
<proteinExistence type="inferred from homology"/>
<dbReference type="KEGG" id="aym:YM304_30840"/>
<comment type="similarity">
    <text evidence="1 3">Belongs to the short-chain dehydrogenases/reductases (SDR) family.</text>
</comment>